<keyword evidence="3" id="KW-1185">Reference proteome</keyword>
<gene>
    <name evidence="2" type="ORF">EJ04DRAFT_519613</name>
</gene>
<sequence>MSTSGDSTLSPVARDHEAPFQISTYETFGIGDLPISPYDKSPYADENFAFLDVGPNAIRFRLHRVLLTQSEVLNSKPYPQLWGEKTNDTIALPELDEATAHTLVHYLYTAGYQVLRSQESVMDRALMAYKLATSTYCAATRYKLQGLADLAKLKITSLDENLSIVEILSVARESAFPGLPEDEEWYPRYVEEAVKEAATKDAGLFTRASFADQIEGDRKFRQVVLNAMVNTFAKGPPVQHFEETDASRDEREADLTNATSEIIQEEGEEEKVSVGSEAVEADTIPPSEPIEALQSAVEDGPTFEAIEPVAETVLDEVVATPAQPEPATDELGYGKSKTYQKYGKPTGDAPAPEATNVQEARPTHAHARVDSVTDTIATEQAMESTKNTALPVPVMESMPPGDESAANGTPTVATTATTTTGKKKNKKNKKKNQVTAAAPATAVA</sequence>
<feature type="region of interest" description="Disordered" evidence="1">
    <location>
        <begin position="322"/>
        <end position="444"/>
    </location>
</feature>
<feature type="compositionally biased region" description="Low complexity" evidence="1">
    <location>
        <begin position="405"/>
        <end position="420"/>
    </location>
</feature>
<dbReference type="EMBL" id="ML996104">
    <property type="protein sequence ID" value="KAF2739550.1"/>
    <property type="molecule type" value="Genomic_DNA"/>
</dbReference>
<feature type="compositionally biased region" description="Basic residues" evidence="1">
    <location>
        <begin position="421"/>
        <end position="432"/>
    </location>
</feature>
<dbReference type="OrthoDB" id="3594103at2759"/>
<dbReference type="Proteomes" id="UP000799444">
    <property type="component" value="Unassembled WGS sequence"/>
</dbReference>
<dbReference type="AlphaFoldDB" id="A0A9P4R7J6"/>
<evidence type="ECO:0000313" key="3">
    <source>
        <dbReference type="Proteomes" id="UP000799444"/>
    </source>
</evidence>
<dbReference type="CDD" id="cd18186">
    <property type="entry name" value="BTB_POZ_ZBTB_KLHL-like"/>
    <property type="match status" value="1"/>
</dbReference>
<dbReference type="PANTHER" id="PTHR37538:SF4">
    <property type="entry name" value="PITSLRE SERINE_THREONINE-PROTEIN KINASE CDC2L1"/>
    <property type="match status" value="1"/>
</dbReference>
<evidence type="ECO:0000313" key="2">
    <source>
        <dbReference type="EMBL" id="KAF2739550.1"/>
    </source>
</evidence>
<proteinExistence type="predicted"/>
<feature type="compositionally biased region" description="Polar residues" evidence="1">
    <location>
        <begin position="372"/>
        <end position="388"/>
    </location>
</feature>
<comment type="caution">
    <text evidence="2">The sequence shown here is derived from an EMBL/GenBank/DDBJ whole genome shotgun (WGS) entry which is preliminary data.</text>
</comment>
<reference evidence="2" key="1">
    <citation type="journal article" date="2020" name="Stud. Mycol.">
        <title>101 Dothideomycetes genomes: a test case for predicting lifestyles and emergence of pathogens.</title>
        <authorList>
            <person name="Haridas S."/>
            <person name="Albert R."/>
            <person name="Binder M."/>
            <person name="Bloem J."/>
            <person name="Labutti K."/>
            <person name="Salamov A."/>
            <person name="Andreopoulos B."/>
            <person name="Baker S."/>
            <person name="Barry K."/>
            <person name="Bills G."/>
            <person name="Bluhm B."/>
            <person name="Cannon C."/>
            <person name="Castanera R."/>
            <person name="Culley D."/>
            <person name="Daum C."/>
            <person name="Ezra D."/>
            <person name="Gonzalez J."/>
            <person name="Henrissat B."/>
            <person name="Kuo A."/>
            <person name="Liang C."/>
            <person name="Lipzen A."/>
            <person name="Lutzoni F."/>
            <person name="Magnuson J."/>
            <person name="Mondo S."/>
            <person name="Nolan M."/>
            <person name="Ohm R."/>
            <person name="Pangilinan J."/>
            <person name="Park H.-J."/>
            <person name="Ramirez L."/>
            <person name="Alfaro M."/>
            <person name="Sun H."/>
            <person name="Tritt A."/>
            <person name="Yoshinaga Y."/>
            <person name="Zwiers L.-H."/>
            <person name="Turgeon B."/>
            <person name="Goodwin S."/>
            <person name="Spatafora J."/>
            <person name="Crous P."/>
            <person name="Grigoriev I."/>
        </authorList>
    </citation>
    <scope>NUCLEOTIDE SEQUENCE</scope>
    <source>
        <strain evidence="2">CBS 125425</strain>
    </source>
</reference>
<organism evidence="2 3">
    <name type="scientific">Polyplosphaeria fusca</name>
    <dbReference type="NCBI Taxonomy" id="682080"/>
    <lineage>
        <taxon>Eukaryota</taxon>
        <taxon>Fungi</taxon>
        <taxon>Dikarya</taxon>
        <taxon>Ascomycota</taxon>
        <taxon>Pezizomycotina</taxon>
        <taxon>Dothideomycetes</taxon>
        <taxon>Pleosporomycetidae</taxon>
        <taxon>Pleosporales</taxon>
        <taxon>Tetraplosphaeriaceae</taxon>
        <taxon>Polyplosphaeria</taxon>
    </lineage>
</organism>
<evidence type="ECO:0000256" key="1">
    <source>
        <dbReference type="SAM" id="MobiDB-lite"/>
    </source>
</evidence>
<protein>
    <recommendedName>
        <fullName evidence="4">BTB domain-containing protein</fullName>
    </recommendedName>
</protein>
<evidence type="ECO:0008006" key="4">
    <source>
        <dbReference type="Google" id="ProtNLM"/>
    </source>
</evidence>
<feature type="compositionally biased region" description="Low complexity" evidence="1">
    <location>
        <begin position="433"/>
        <end position="444"/>
    </location>
</feature>
<name>A0A9P4R7J6_9PLEO</name>
<dbReference type="PANTHER" id="PTHR37538">
    <property type="entry name" value="BTB DOMAIN-CONTAINING PROTEIN"/>
    <property type="match status" value="1"/>
</dbReference>
<dbReference type="InterPro" id="IPR011333">
    <property type="entry name" value="SKP1/BTB/POZ_sf"/>
</dbReference>
<dbReference type="Gene3D" id="3.30.710.10">
    <property type="entry name" value="Potassium Channel Kv1.1, Chain A"/>
    <property type="match status" value="1"/>
</dbReference>
<accession>A0A9P4R7J6</accession>